<evidence type="ECO:0000313" key="6">
    <source>
        <dbReference type="EMBL" id="QKZ03496.1"/>
    </source>
</evidence>
<dbReference type="GO" id="GO:0048027">
    <property type="term" value="F:mRNA 5'-UTR binding"/>
    <property type="evidence" value="ECO:0007669"/>
    <property type="project" value="UniProtKB-UniRule"/>
</dbReference>
<dbReference type="InterPro" id="IPR003751">
    <property type="entry name" value="CsrA"/>
</dbReference>
<dbReference type="PANTHER" id="PTHR34984">
    <property type="entry name" value="CARBON STORAGE REGULATOR"/>
    <property type="match status" value="1"/>
</dbReference>
<organism evidence="6 7">
    <name type="scientific">Pseudomonas eucalypticola</name>
    <dbReference type="NCBI Taxonomy" id="2599595"/>
    <lineage>
        <taxon>Bacteria</taxon>
        <taxon>Pseudomonadati</taxon>
        <taxon>Pseudomonadota</taxon>
        <taxon>Gammaproteobacteria</taxon>
        <taxon>Pseudomonadales</taxon>
        <taxon>Pseudomonadaceae</taxon>
        <taxon>Pseudomonas</taxon>
    </lineage>
</organism>
<dbReference type="RefSeq" id="WP_158154376.1">
    <property type="nucleotide sequence ID" value="NZ_CP056030.1"/>
</dbReference>
<dbReference type="GO" id="GO:0045948">
    <property type="term" value="P:positive regulation of translational initiation"/>
    <property type="evidence" value="ECO:0007669"/>
    <property type="project" value="UniProtKB-UniRule"/>
</dbReference>
<comment type="similarity">
    <text evidence="5">Belongs to the CsrA/RsmA family.</text>
</comment>
<comment type="subunit">
    <text evidence="5">Homodimer; the beta-strands of each monomer intercalate to form a hydrophobic core, while the alpha-helices form wings that extend away from the core.</text>
</comment>
<dbReference type="SUPFAM" id="SSF117130">
    <property type="entry name" value="CsrA-like"/>
    <property type="match status" value="1"/>
</dbReference>
<proteinExistence type="inferred from homology"/>
<keyword evidence="1 5" id="KW-0963">Cytoplasm</keyword>
<evidence type="ECO:0000256" key="5">
    <source>
        <dbReference type="HAMAP-Rule" id="MF_00167"/>
    </source>
</evidence>
<dbReference type="Gene3D" id="2.60.40.4380">
    <property type="entry name" value="Translational regulator CsrA"/>
    <property type="match status" value="1"/>
</dbReference>
<keyword evidence="2 5" id="KW-0810">Translation regulation</keyword>
<sequence length="69" mass="7707">MLVLTRVVGETIVIGDDVWVKILEVRGSHVRLGVQAPRNVDIHRAEVHRRIQAQMARQAGELPAEEEAS</sequence>
<dbReference type="PANTHER" id="PTHR34984:SF1">
    <property type="entry name" value="CARBON STORAGE REGULATOR"/>
    <property type="match status" value="1"/>
</dbReference>
<dbReference type="InterPro" id="IPR036107">
    <property type="entry name" value="CsrA_sf"/>
</dbReference>
<name>A0A7D5D5U2_9PSED</name>
<dbReference type="GO" id="GO:0006109">
    <property type="term" value="P:regulation of carbohydrate metabolic process"/>
    <property type="evidence" value="ECO:0007669"/>
    <property type="project" value="UniProtKB-UniRule"/>
</dbReference>
<dbReference type="GO" id="GO:0006402">
    <property type="term" value="P:mRNA catabolic process"/>
    <property type="evidence" value="ECO:0007669"/>
    <property type="project" value="InterPro"/>
</dbReference>
<dbReference type="GO" id="GO:0045947">
    <property type="term" value="P:negative regulation of translational initiation"/>
    <property type="evidence" value="ECO:0007669"/>
    <property type="project" value="UniProtKB-UniRule"/>
</dbReference>
<evidence type="ECO:0000313" key="7">
    <source>
        <dbReference type="Proteomes" id="UP000509568"/>
    </source>
</evidence>
<gene>
    <name evidence="5 6" type="primary">csrA</name>
    <name evidence="6" type="ORF">HWQ56_06700</name>
</gene>
<evidence type="ECO:0000256" key="1">
    <source>
        <dbReference type="ARBA" id="ARBA00022490"/>
    </source>
</evidence>
<dbReference type="HAMAP" id="MF_00167">
    <property type="entry name" value="CsrA"/>
    <property type="match status" value="1"/>
</dbReference>
<evidence type="ECO:0000256" key="4">
    <source>
        <dbReference type="ARBA" id="ARBA00023159"/>
    </source>
</evidence>
<dbReference type="NCBIfam" id="TIGR00202">
    <property type="entry name" value="csrA"/>
    <property type="match status" value="1"/>
</dbReference>
<comment type="function">
    <text evidence="5">A key translational regulator that binds mRNA to regulate translation initiation and/or mRNA stability. Mediates global changes in gene expression, shifting from rapid growth to stress survival by linking envelope stress, the stringent response and the catabolite repression systems. Usually binds in the 5'-UTR; binding at or near the Shine-Dalgarno sequence prevents ribosome-binding, repressing translation, binding elsewhere in the 5'-UTR can activate translation and/or stabilize the mRNA. Its function is antagonized by small RNA(s).</text>
</comment>
<keyword evidence="5" id="KW-0678">Repressor</keyword>
<comment type="subcellular location">
    <subcellularLocation>
        <location evidence="5">Cytoplasm</location>
    </subcellularLocation>
</comment>
<accession>A0A7D5D5U2</accession>
<dbReference type="AlphaFoldDB" id="A0A7D5D5U2"/>
<evidence type="ECO:0000256" key="3">
    <source>
        <dbReference type="ARBA" id="ARBA00022884"/>
    </source>
</evidence>
<dbReference type="Pfam" id="PF02599">
    <property type="entry name" value="CsrA"/>
    <property type="match status" value="1"/>
</dbReference>
<keyword evidence="4 5" id="KW-0010">Activator</keyword>
<protein>
    <recommendedName>
        <fullName evidence="5">Translational regulator CsrA</fullName>
    </recommendedName>
    <alternativeName>
        <fullName evidence="5">Carbon storage regulator</fullName>
    </alternativeName>
</protein>
<dbReference type="EMBL" id="CP056030">
    <property type="protein sequence ID" value="QKZ03496.1"/>
    <property type="molecule type" value="Genomic_DNA"/>
</dbReference>
<reference evidence="6 7" key="1">
    <citation type="submission" date="2020-06" db="EMBL/GenBank/DDBJ databases">
        <title>Pseudomonas eucalypticola sp. nov., an endophyte of Eucalyptus dunnii leaves with biocontrol ability of eucalyptus leaf blight.</title>
        <authorList>
            <person name="Liu Y."/>
            <person name="Song Z."/>
            <person name="Zeng H."/>
            <person name="Lu M."/>
            <person name="Wang X."/>
            <person name="Lian X."/>
            <person name="Zhang Q."/>
        </authorList>
    </citation>
    <scope>NUCLEOTIDE SEQUENCE [LARGE SCALE GENOMIC DNA]</scope>
    <source>
        <strain evidence="6 7">NP-1</strain>
    </source>
</reference>
<keyword evidence="3 5" id="KW-0694">RNA-binding</keyword>
<dbReference type="Proteomes" id="UP000509568">
    <property type="component" value="Chromosome"/>
</dbReference>
<dbReference type="NCBIfam" id="NF002469">
    <property type="entry name" value="PRK01712.1"/>
    <property type="match status" value="1"/>
</dbReference>
<keyword evidence="7" id="KW-1185">Reference proteome</keyword>
<dbReference type="KEGG" id="pez:HWQ56_06700"/>
<dbReference type="GO" id="GO:0005829">
    <property type="term" value="C:cytosol"/>
    <property type="evidence" value="ECO:0007669"/>
    <property type="project" value="TreeGrafter"/>
</dbReference>
<evidence type="ECO:0000256" key="2">
    <source>
        <dbReference type="ARBA" id="ARBA00022845"/>
    </source>
</evidence>